<dbReference type="Proteomes" id="UP001432075">
    <property type="component" value="Chromosome"/>
</dbReference>
<dbReference type="RefSeq" id="WP_328776428.1">
    <property type="nucleotide sequence ID" value="NZ_CP108057.1"/>
</dbReference>
<evidence type="ECO:0000313" key="2">
    <source>
        <dbReference type="EMBL" id="WUO48220.1"/>
    </source>
</evidence>
<evidence type="ECO:0000256" key="1">
    <source>
        <dbReference type="SAM" id="MobiDB-lite"/>
    </source>
</evidence>
<name>A0ABZ1RN22_9ACTN</name>
<accession>A0ABZ1RN22</accession>
<dbReference type="EMBL" id="CP108057">
    <property type="protein sequence ID" value="WUO48220.1"/>
    <property type="molecule type" value="Genomic_DNA"/>
</dbReference>
<organism evidence="2 3">
    <name type="scientific">Streptomyces goshikiensis</name>
    <dbReference type="NCBI Taxonomy" id="1942"/>
    <lineage>
        <taxon>Bacteria</taxon>
        <taxon>Bacillati</taxon>
        <taxon>Actinomycetota</taxon>
        <taxon>Actinomycetes</taxon>
        <taxon>Kitasatosporales</taxon>
        <taxon>Streptomycetaceae</taxon>
        <taxon>Streptomyces</taxon>
    </lineage>
</organism>
<reference evidence="2" key="1">
    <citation type="submission" date="2022-10" db="EMBL/GenBank/DDBJ databases">
        <title>The complete genomes of actinobacterial strains from the NBC collection.</title>
        <authorList>
            <person name="Joergensen T.S."/>
            <person name="Alvarez Arevalo M."/>
            <person name="Sterndorff E.B."/>
            <person name="Faurdal D."/>
            <person name="Vuksanovic O."/>
            <person name="Mourched A.-S."/>
            <person name="Charusanti P."/>
            <person name="Shaw S."/>
            <person name="Blin K."/>
            <person name="Weber T."/>
        </authorList>
    </citation>
    <scope>NUCLEOTIDE SEQUENCE</scope>
    <source>
        <strain evidence="2">NBC_00283</strain>
    </source>
</reference>
<protein>
    <submittedName>
        <fullName evidence="2">Uncharacterized protein</fullName>
    </submittedName>
</protein>
<sequence length="196" mass="20727">MQEDESGFEVTQLQGGWVIRMWWPAGPITGGPQRITVEPAEDAETRDIVRGISTTVLRRLDLSAAVNLAKTAPKAQETLENVTRELDAGGEAAGRLLASEGVSDRYLALLAATYAAMAESGAPAPVPWLARLIDRRPETIKDHLKKARRDGYLGTVAGKAGGDVTDKTKAVLKSISSTDSPAGISMPTTDPASSTS</sequence>
<proteinExistence type="predicted"/>
<feature type="region of interest" description="Disordered" evidence="1">
    <location>
        <begin position="175"/>
        <end position="196"/>
    </location>
</feature>
<evidence type="ECO:0000313" key="3">
    <source>
        <dbReference type="Proteomes" id="UP001432075"/>
    </source>
</evidence>
<gene>
    <name evidence="2" type="ORF">OHU17_21595</name>
</gene>
<keyword evidence="3" id="KW-1185">Reference proteome</keyword>